<keyword evidence="9" id="KW-1015">Disulfide bond</keyword>
<dbReference type="InterPro" id="IPR038765">
    <property type="entry name" value="Papain-like_cys_pep_sf"/>
</dbReference>
<dbReference type="InterPro" id="IPR013128">
    <property type="entry name" value="Peptidase_C1A"/>
</dbReference>
<evidence type="ECO:0000256" key="12">
    <source>
        <dbReference type="SAM" id="SignalP"/>
    </source>
</evidence>
<organism evidence="14 15">
    <name type="scientific">Necator americanus</name>
    <name type="common">Human hookworm</name>
    <dbReference type="NCBI Taxonomy" id="51031"/>
    <lineage>
        <taxon>Eukaryota</taxon>
        <taxon>Metazoa</taxon>
        <taxon>Ecdysozoa</taxon>
        <taxon>Nematoda</taxon>
        <taxon>Chromadorea</taxon>
        <taxon>Rhabditida</taxon>
        <taxon>Rhabditina</taxon>
        <taxon>Rhabditomorpha</taxon>
        <taxon>Strongyloidea</taxon>
        <taxon>Ancylostomatidae</taxon>
        <taxon>Bunostominae</taxon>
        <taxon>Necator</taxon>
    </lineage>
</organism>
<dbReference type="InterPro" id="IPR000668">
    <property type="entry name" value="Peptidase_C1A_C"/>
</dbReference>
<sequence>MFRVGFALFCLIVATQATWLNLPSIALKASEHLFSFDHLPEPVEAHDATPQENDKDLLTEIREADERNTESDANVKEAIMDFMAYSEEEEIKEVDERNTESNANVKEEIMDFMAYSEEEEDSNESDEEEDSHPFNEKTPNMLEEPRSSDYEVVVRNGEEDEEDKGVEEIVADRSVIEELTAAVQYKSDYSRNQNLKSEQKTPEQYGHGHRYGRLKRSGKNFEYKTKLRIWERSPSFKDELPKQWDWRNVNGVNYCSPTRNQHIPVYCGSCWVFGTTGALNDRFNIARKNKWPMTMVSPQEIIDCGGKGNCQGGEVGDVLEYAKTHGLVEEGCNVYRATNGHCDPFHRCGTCWPNNCFAVKNYTRYYVTEYGKVSGRENIMAEIKKGGPVACSIGCTPNFDYNYIGGVYKEKSAIEPNHIVSVTGWGVDEEGVEYWIVRNSWGEEWGEKGWYRVVTSKYMNGTGNEYNMGIEKECYYADVDVSNMD</sequence>
<dbReference type="EC" id="3.4.18.1" evidence="3"/>
<comment type="similarity">
    <text evidence="2">Belongs to the peptidase C1 family.</text>
</comment>
<dbReference type="EMBL" id="JAVFWL010000005">
    <property type="protein sequence ID" value="KAK6753522.1"/>
    <property type="molecule type" value="Genomic_DNA"/>
</dbReference>
<dbReference type="PROSITE" id="PS00640">
    <property type="entry name" value="THIOL_PROTEASE_ASN"/>
    <property type="match status" value="1"/>
</dbReference>
<evidence type="ECO:0000256" key="9">
    <source>
        <dbReference type="ARBA" id="ARBA00023157"/>
    </source>
</evidence>
<evidence type="ECO:0000256" key="1">
    <source>
        <dbReference type="ARBA" id="ARBA00001594"/>
    </source>
</evidence>
<feature type="compositionally biased region" description="Acidic residues" evidence="11">
    <location>
        <begin position="116"/>
        <end position="130"/>
    </location>
</feature>
<evidence type="ECO:0000256" key="4">
    <source>
        <dbReference type="ARBA" id="ARBA00022670"/>
    </source>
</evidence>
<dbReference type="CDD" id="cd02698">
    <property type="entry name" value="Peptidase_C1A_CathepsinX"/>
    <property type="match status" value="1"/>
</dbReference>
<evidence type="ECO:0000256" key="2">
    <source>
        <dbReference type="ARBA" id="ARBA00008455"/>
    </source>
</evidence>
<dbReference type="SMART" id="SM00645">
    <property type="entry name" value="Pept_C1"/>
    <property type="match status" value="1"/>
</dbReference>
<accession>A0ABR1DSW2</accession>
<proteinExistence type="inferred from homology"/>
<feature type="chain" id="PRO_5047442380" description="cathepsin X" evidence="12">
    <location>
        <begin position="18"/>
        <end position="485"/>
    </location>
</feature>
<evidence type="ECO:0000256" key="6">
    <source>
        <dbReference type="ARBA" id="ARBA00022801"/>
    </source>
</evidence>
<evidence type="ECO:0000256" key="3">
    <source>
        <dbReference type="ARBA" id="ARBA00012516"/>
    </source>
</evidence>
<feature type="domain" description="Peptidase C1A papain C-terminal" evidence="13">
    <location>
        <begin position="240"/>
        <end position="478"/>
    </location>
</feature>
<keyword evidence="6" id="KW-0378">Hydrolase</keyword>
<gene>
    <name evidence="14" type="primary">Necator_chrV.g17651</name>
    <name evidence="14" type="ORF">RB195_012861</name>
</gene>
<evidence type="ECO:0000256" key="10">
    <source>
        <dbReference type="ARBA" id="ARBA00023180"/>
    </source>
</evidence>
<keyword evidence="8" id="KW-0865">Zymogen</keyword>
<keyword evidence="5 12" id="KW-0732">Signal</keyword>
<comment type="catalytic activity">
    <reaction evidence="1">
        <text>Release of C-terminal amino acid residues with broad specificity, but lacks action on C-terminal proline. Shows weak endopeptidase activity.</text>
        <dbReference type="EC" id="3.4.18.1"/>
    </reaction>
</comment>
<evidence type="ECO:0000256" key="5">
    <source>
        <dbReference type="ARBA" id="ARBA00022729"/>
    </source>
</evidence>
<evidence type="ECO:0000259" key="13">
    <source>
        <dbReference type="SMART" id="SM00645"/>
    </source>
</evidence>
<dbReference type="PRINTS" id="PR00705">
    <property type="entry name" value="PAPAIN"/>
</dbReference>
<dbReference type="InterPro" id="IPR025661">
    <property type="entry name" value="Pept_asp_AS"/>
</dbReference>
<name>A0ABR1DSW2_NECAM</name>
<evidence type="ECO:0000313" key="14">
    <source>
        <dbReference type="EMBL" id="KAK6753522.1"/>
    </source>
</evidence>
<evidence type="ECO:0000256" key="8">
    <source>
        <dbReference type="ARBA" id="ARBA00023145"/>
    </source>
</evidence>
<evidence type="ECO:0000256" key="7">
    <source>
        <dbReference type="ARBA" id="ARBA00022807"/>
    </source>
</evidence>
<dbReference type="Pfam" id="PF00112">
    <property type="entry name" value="Peptidase_C1"/>
    <property type="match status" value="1"/>
</dbReference>
<keyword evidence="15" id="KW-1185">Reference proteome</keyword>
<dbReference type="SUPFAM" id="SSF54001">
    <property type="entry name" value="Cysteine proteinases"/>
    <property type="match status" value="1"/>
</dbReference>
<protein>
    <recommendedName>
        <fullName evidence="3">cathepsin X</fullName>
        <ecNumber evidence="3">3.4.18.1</ecNumber>
    </recommendedName>
</protein>
<keyword evidence="10" id="KW-0325">Glycoprotein</keyword>
<evidence type="ECO:0000256" key="11">
    <source>
        <dbReference type="SAM" id="MobiDB-lite"/>
    </source>
</evidence>
<comment type="caution">
    <text evidence="14">The sequence shown here is derived from an EMBL/GenBank/DDBJ whole genome shotgun (WGS) entry which is preliminary data.</text>
</comment>
<feature type="signal peptide" evidence="12">
    <location>
        <begin position="1"/>
        <end position="17"/>
    </location>
</feature>
<feature type="region of interest" description="Disordered" evidence="11">
    <location>
        <begin position="190"/>
        <end position="211"/>
    </location>
</feature>
<keyword evidence="4" id="KW-0645">Protease</keyword>
<dbReference type="InterPro" id="IPR033157">
    <property type="entry name" value="CTSZ"/>
</dbReference>
<reference evidence="14 15" key="1">
    <citation type="submission" date="2023-08" db="EMBL/GenBank/DDBJ databases">
        <title>A Necator americanus chromosomal reference genome.</title>
        <authorList>
            <person name="Ilik V."/>
            <person name="Petrzelkova K.J."/>
            <person name="Pardy F."/>
            <person name="Fuh T."/>
            <person name="Niatou-Singa F.S."/>
            <person name="Gouil Q."/>
            <person name="Baker L."/>
            <person name="Ritchie M.E."/>
            <person name="Jex A.R."/>
            <person name="Gazzola D."/>
            <person name="Li H."/>
            <person name="Toshio Fujiwara R."/>
            <person name="Zhan B."/>
            <person name="Aroian R.V."/>
            <person name="Pafco B."/>
            <person name="Schwarz E.M."/>
        </authorList>
    </citation>
    <scope>NUCLEOTIDE SEQUENCE [LARGE SCALE GENOMIC DNA]</scope>
    <source>
        <strain evidence="14 15">Aroian</strain>
        <tissue evidence="14">Whole animal</tissue>
    </source>
</reference>
<dbReference type="Gene3D" id="3.90.70.10">
    <property type="entry name" value="Cysteine proteinases"/>
    <property type="match status" value="1"/>
</dbReference>
<dbReference type="Proteomes" id="UP001303046">
    <property type="component" value="Unassembled WGS sequence"/>
</dbReference>
<dbReference type="PANTHER" id="PTHR12411">
    <property type="entry name" value="CYSTEINE PROTEASE FAMILY C1-RELATED"/>
    <property type="match status" value="1"/>
</dbReference>
<evidence type="ECO:0000313" key="15">
    <source>
        <dbReference type="Proteomes" id="UP001303046"/>
    </source>
</evidence>
<keyword evidence="7" id="KW-0788">Thiol protease</keyword>
<feature type="region of interest" description="Disordered" evidence="11">
    <location>
        <begin position="116"/>
        <end position="168"/>
    </location>
</feature>